<evidence type="ECO:0000256" key="2">
    <source>
        <dbReference type="SAM" id="MobiDB-lite"/>
    </source>
</evidence>
<feature type="region of interest" description="Disordered" evidence="2">
    <location>
        <begin position="120"/>
        <end position="159"/>
    </location>
</feature>
<dbReference type="AlphaFoldDB" id="A0A059EBN3"/>
<proteinExistence type="inferred from homology"/>
<evidence type="ECO:0000313" key="7">
    <source>
        <dbReference type="Proteomes" id="UP000259173"/>
    </source>
</evidence>
<dbReference type="Pfam" id="PF04519">
    <property type="entry name" value="Bactofilin"/>
    <property type="match status" value="1"/>
</dbReference>
<reference evidence="5 6" key="1">
    <citation type="journal article" date="2014" name="Antonie Van Leeuwenhoek">
        <title>Hyphomonas beringensis sp. nov. and Hyphomonas chukchiensis sp. nov., isolated from surface seawater of the Bering Sea and Chukchi Sea.</title>
        <authorList>
            <person name="Li C."/>
            <person name="Lai Q."/>
            <person name="Li G."/>
            <person name="Dong C."/>
            <person name="Wang J."/>
            <person name="Liao Y."/>
            <person name="Shao Z."/>
        </authorList>
    </citation>
    <scope>NUCLEOTIDE SEQUENCE [LARGE SCALE GENOMIC DNA]</scope>
    <source>
        <strain evidence="5 6">22II1-22F38</strain>
    </source>
</reference>
<dbReference type="PATRIC" id="fig|1280948.3.peg.211"/>
<reference evidence="7 8" key="2">
    <citation type="journal article" date="2018" name="Nat. Biotechnol.">
        <title>A standardized bacterial taxonomy based on genome phylogeny substantially revises the tree of life.</title>
        <authorList>
            <person name="Parks D.H."/>
            <person name="Chuvochina M."/>
            <person name="Waite D.W."/>
            <person name="Rinke C."/>
            <person name="Skarshewski A."/>
            <person name="Chaumeil P.A."/>
            <person name="Hugenholtz P."/>
        </authorList>
    </citation>
    <scope>NUCLEOTIDE SEQUENCE [LARGE SCALE GENOMIC DNA]</scope>
    <source>
        <strain evidence="4">UBA10378</strain>
        <strain evidence="3">UBA8557</strain>
    </source>
</reference>
<dbReference type="STRING" id="1280948.HY36_01100"/>
<gene>
    <name evidence="3" type="ORF">DCG65_01590</name>
    <name evidence="4" type="ORF">DD728_00500</name>
    <name evidence="5" type="ORF">HY36_01100</name>
</gene>
<dbReference type="Proteomes" id="UP000259173">
    <property type="component" value="Unassembled WGS sequence"/>
</dbReference>
<protein>
    <submittedName>
        <fullName evidence="3">Polymer-forming cytoskeletal protein</fullName>
    </submittedName>
</protein>
<dbReference type="EMBL" id="DOGS01000016">
    <property type="protein sequence ID" value="HBQ47360.1"/>
    <property type="molecule type" value="Genomic_DNA"/>
</dbReference>
<dbReference type="EMBL" id="DMBR01000045">
    <property type="protein sequence ID" value="HAE93222.1"/>
    <property type="molecule type" value="Genomic_DNA"/>
</dbReference>
<dbReference type="Proteomes" id="UP000024547">
    <property type="component" value="Unassembled WGS sequence"/>
</dbReference>
<sequence>MARTETDSKGRSGQGSYIAADCALEGTFTFSGPLTIAGHMKGPVKSDAMVLIEATGELEGSLEAPVIIVHGKLSGTITAHESVEIWTDAKVTGKVTTRSIRVDAGSLLTADLVVATEGNLPAHESAEVPDPTQAADSLTGEQERDPSQPARPLPGSNLARKLAAMNENQ</sequence>
<dbReference type="InterPro" id="IPR007607">
    <property type="entry name" value="BacA/B"/>
</dbReference>
<evidence type="ECO:0000313" key="6">
    <source>
        <dbReference type="Proteomes" id="UP000024547"/>
    </source>
</evidence>
<dbReference type="RefSeq" id="WP_035547109.1">
    <property type="nucleotide sequence ID" value="NZ_AWFH01000001.1"/>
</dbReference>
<dbReference type="EMBL" id="AWFH01000001">
    <property type="protein sequence ID" value="KCZ65000.1"/>
    <property type="molecule type" value="Genomic_DNA"/>
</dbReference>
<evidence type="ECO:0000313" key="8">
    <source>
        <dbReference type="Proteomes" id="UP000263957"/>
    </source>
</evidence>
<evidence type="ECO:0000256" key="1">
    <source>
        <dbReference type="ARBA" id="ARBA00044755"/>
    </source>
</evidence>
<organism evidence="5 6">
    <name type="scientific">Hyphomonas atlantica</name>
    <dbReference type="NCBI Taxonomy" id="1280948"/>
    <lineage>
        <taxon>Bacteria</taxon>
        <taxon>Pseudomonadati</taxon>
        <taxon>Pseudomonadota</taxon>
        <taxon>Alphaproteobacteria</taxon>
        <taxon>Hyphomonadales</taxon>
        <taxon>Hyphomonadaceae</taxon>
        <taxon>Hyphomonas</taxon>
    </lineage>
</organism>
<dbReference type="Proteomes" id="UP000263957">
    <property type="component" value="Unassembled WGS sequence"/>
</dbReference>
<dbReference type="eggNOG" id="COG1664">
    <property type="taxonomic scope" value="Bacteria"/>
</dbReference>
<evidence type="ECO:0000313" key="5">
    <source>
        <dbReference type="EMBL" id="KCZ65000.1"/>
    </source>
</evidence>
<evidence type="ECO:0000313" key="4">
    <source>
        <dbReference type="EMBL" id="HBQ47360.1"/>
    </source>
</evidence>
<comment type="caution">
    <text evidence="5">The sequence shown here is derived from an EMBL/GenBank/DDBJ whole genome shotgun (WGS) entry which is preliminary data.</text>
</comment>
<dbReference type="PANTHER" id="PTHR35024:SF4">
    <property type="entry name" value="POLYMER-FORMING CYTOSKELETAL PROTEIN"/>
    <property type="match status" value="1"/>
</dbReference>
<accession>A0A059EBN3</accession>
<keyword evidence="6" id="KW-1185">Reference proteome</keyword>
<dbReference type="OrthoDB" id="7619354at2"/>
<name>A0A059EBN3_9PROT</name>
<comment type="similarity">
    <text evidence="1">Belongs to the bactofilin family.</text>
</comment>
<dbReference type="PANTHER" id="PTHR35024">
    <property type="entry name" value="HYPOTHETICAL CYTOSOLIC PROTEIN"/>
    <property type="match status" value="1"/>
</dbReference>
<evidence type="ECO:0000313" key="3">
    <source>
        <dbReference type="EMBL" id="HAE93222.1"/>
    </source>
</evidence>